<keyword evidence="5" id="KW-1185">Reference proteome</keyword>
<dbReference type="Ensembl" id="ENSCCRT00000183275.1">
    <property type="protein sequence ID" value="ENSCCRP00000164421.1"/>
    <property type="gene ID" value="ENSCCRG00000073483.1"/>
</dbReference>
<dbReference type="SMART" id="SM00355">
    <property type="entry name" value="ZnF_C2H2"/>
    <property type="match status" value="2"/>
</dbReference>
<dbReference type="GeneTree" id="ENSGT00940000157988"/>
<feature type="domain" description="C2H2-type" evidence="3">
    <location>
        <begin position="23"/>
        <end position="50"/>
    </location>
</feature>
<sequence length="170" mass="19231">MNKGLTDLERHEGEAPENALNKLKCPHCNYIAKHRRTLKRHLIIHSGVRSFSCDICGKLFTRREHVKRHSLVHKKDKKYKCMVCKKIFMLAASVGIRHGSRRYGVCVECADSHQGTQEGLEGMQDLEFARDEDFDEAGEGDEDMEAEGEEPNEIDQSNCEGDAGATPEKD</sequence>
<evidence type="ECO:0000313" key="4">
    <source>
        <dbReference type="Ensembl" id="ENSCCRP00000164421.1"/>
    </source>
</evidence>
<feature type="region of interest" description="Disordered" evidence="2">
    <location>
        <begin position="125"/>
        <end position="170"/>
    </location>
</feature>
<dbReference type="PANTHER" id="PTHR46105">
    <property type="entry name" value="AGAP004733-PA"/>
    <property type="match status" value="1"/>
</dbReference>
<protein>
    <submittedName>
        <fullName evidence="4">Zinc finger and BTB domain containing 10</fullName>
    </submittedName>
</protein>
<dbReference type="InterPro" id="IPR036236">
    <property type="entry name" value="Znf_C2H2_sf"/>
</dbReference>
<dbReference type="AlphaFoldDB" id="A0A9J8CE80"/>
<dbReference type="InterPro" id="IPR050457">
    <property type="entry name" value="ZnFinger_BTB_dom_contain"/>
</dbReference>
<keyword evidence="1" id="KW-0863">Zinc-finger</keyword>
<evidence type="ECO:0000256" key="1">
    <source>
        <dbReference type="PROSITE-ProRule" id="PRU00042"/>
    </source>
</evidence>
<proteinExistence type="predicted"/>
<dbReference type="PROSITE" id="PS00028">
    <property type="entry name" value="ZINC_FINGER_C2H2_1"/>
    <property type="match status" value="1"/>
</dbReference>
<dbReference type="GO" id="GO:0008270">
    <property type="term" value="F:zinc ion binding"/>
    <property type="evidence" value="ECO:0007669"/>
    <property type="project" value="UniProtKB-KW"/>
</dbReference>
<keyword evidence="1" id="KW-0862">Zinc</keyword>
<evidence type="ECO:0000313" key="5">
    <source>
        <dbReference type="Proteomes" id="UP001108240"/>
    </source>
</evidence>
<dbReference type="PANTHER" id="PTHR46105:SF24">
    <property type="entry name" value="ZINC FINGER AND BTB DOMAIN CONTAINING 10"/>
    <property type="match status" value="1"/>
</dbReference>
<organism evidence="4 5">
    <name type="scientific">Cyprinus carpio carpio</name>
    <dbReference type="NCBI Taxonomy" id="630221"/>
    <lineage>
        <taxon>Eukaryota</taxon>
        <taxon>Metazoa</taxon>
        <taxon>Chordata</taxon>
        <taxon>Craniata</taxon>
        <taxon>Vertebrata</taxon>
        <taxon>Euteleostomi</taxon>
        <taxon>Actinopterygii</taxon>
        <taxon>Neopterygii</taxon>
        <taxon>Teleostei</taxon>
        <taxon>Ostariophysi</taxon>
        <taxon>Cypriniformes</taxon>
        <taxon>Cyprinidae</taxon>
        <taxon>Cyprininae</taxon>
        <taxon>Cyprinus</taxon>
    </lineage>
</organism>
<reference evidence="4" key="2">
    <citation type="submission" date="2025-09" db="UniProtKB">
        <authorList>
            <consortium name="Ensembl"/>
        </authorList>
    </citation>
    <scope>IDENTIFICATION</scope>
</reference>
<name>A0A9J8CE80_CYPCA</name>
<evidence type="ECO:0000259" key="3">
    <source>
        <dbReference type="PROSITE" id="PS50157"/>
    </source>
</evidence>
<dbReference type="Proteomes" id="UP001108240">
    <property type="component" value="Unplaced"/>
</dbReference>
<dbReference type="Pfam" id="PF00096">
    <property type="entry name" value="zf-C2H2"/>
    <property type="match status" value="1"/>
</dbReference>
<dbReference type="PROSITE" id="PS50157">
    <property type="entry name" value="ZINC_FINGER_C2H2_2"/>
    <property type="match status" value="2"/>
</dbReference>
<reference evidence="4" key="1">
    <citation type="submission" date="2025-08" db="UniProtKB">
        <authorList>
            <consortium name="Ensembl"/>
        </authorList>
    </citation>
    <scope>IDENTIFICATION</scope>
</reference>
<dbReference type="Gene3D" id="3.30.160.60">
    <property type="entry name" value="Classic Zinc Finger"/>
    <property type="match status" value="2"/>
</dbReference>
<dbReference type="SUPFAM" id="SSF57667">
    <property type="entry name" value="beta-beta-alpha zinc fingers"/>
    <property type="match status" value="1"/>
</dbReference>
<dbReference type="FunFam" id="3.30.160.60:FF:000492">
    <property type="entry name" value="Zinc finger and BTB domain containing 10"/>
    <property type="match status" value="1"/>
</dbReference>
<dbReference type="InterPro" id="IPR013087">
    <property type="entry name" value="Znf_C2H2_type"/>
</dbReference>
<feature type="domain" description="C2H2-type" evidence="3">
    <location>
        <begin position="51"/>
        <end position="78"/>
    </location>
</feature>
<dbReference type="GO" id="GO:0000978">
    <property type="term" value="F:RNA polymerase II cis-regulatory region sequence-specific DNA binding"/>
    <property type="evidence" value="ECO:0007669"/>
    <property type="project" value="TreeGrafter"/>
</dbReference>
<evidence type="ECO:0000256" key="2">
    <source>
        <dbReference type="SAM" id="MobiDB-lite"/>
    </source>
</evidence>
<dbReference type="GO" id="GO:0000981">
    <property type="term" value="F:DNA-binding transcription factor activity, RNA polymerase II-specific"/>
    <property type="evidence" value="ECO:0007669"/>
    <property type="project" value="TreeGrafter"/>
</dbReference>
<accession>A0A9J8CE80</accession>
<keyword evidence="1" id="KW-0479">Metal-binding</keyword>
<feature type="compositionally biased region" description="Acidic residues" evidence="2">
    <location>
        <begin position="130"/>
        <end position="153"/>
    </location>
</feature>